<keyword evidence="8" id="KW-1185">Reference proteome</keyword>
<feature type="chain" id="PRO_5047076623" description="Fimbrial-type adhesion domain-containing protein" evidence="5">
    <location>
        <begin position="20"/>
        <end position="340"/>
    </location>
</feature>
<dbReference type="InterPro" id="IPR036937">
    <property type="entry name" value="Adhesion_dom_fimbrial_sf"/>
</dbReference>
<dbReference type="RefSeq" id="WP_139540913.1">
    <property type="nucleotide sequence ID" value="NZ_CABEJC010000038.1"/>
</dbReference>
<organism evidence="7 8">
    <name type="scientific">Klebsiella spallanzanii</name>
    <dbReference type="NCBI Taxonomy" id="2587528"/>
    <lineage>
        <taxon>Bacteria</taxon>
        <taxon>Pseudomonadati</taxon>
        <taxon>Pseudomonadota</taxon>
        <taxon>Gammaproteobacteria</taxon>
        <taxon>Enterobacterales</taxon>
        <taxon>Enterobacteriaceae</taxon>
        <taxon>Klebsiella/Raoultella group</taxon>
        <taxon>Klebsiella</taxon>
    </lineage>
</organism>
<proteinExistence type="inferred from homology"/>
<dbReference type="Proteomes" id="UP000317652">
    <property type="component" value="Unassembled WGS sequence"/>
</dbReference>
<evidence type="ECO:0000259" key="6">
    <source>
        <dbReference type="Pfam" id="PF00419"/>
    </source>
</evidence>
<reference evidence="7 8" key="1">
    <citation type="submission" date="2019-07" db="EMBL/GenBank/DDBJ databases">
        <authorList>
            <person name="Brisse S."/>
            <person name="Rodrigues C."/>
            <person name="Thorpe H."/>
        </authorList>
    </citation>
    <scope>NUCLEOTIDE SEQUENCE [LARGE SCALE GENOMIC DNA]</scope>
    <source>
        <strain evidence="7">SB6411</strain>
    </source>
</reference>
<comment type="similarity">
    <text evidence="2">Belongs to the fimbrial protein family.</text>
</comment>
<evidence type="ECO:0000256" key="4">
    <source>
        <dbReference type="ARBA" id="ARBA00023263"/>
    </source>
</evidence>
<evidence type="ECO:0000256" key="3">
    <source>
        <dbReference type="ARBA" id="ARBA00022729"/>
    </source>
</evidence>
<accession>A0ABY6V9A9</accession>
<name>A0ABY6V9A9_9ENTR</name>
<dbReference type="InterPro" id="IPR050263">
    <property type="entry name" value="Bact_Fimbrial_Adh_Pro"/>
</dbReference>
<dbReference type="PANTHER" id="PTHR33420">
    <property type="entry name" value="FIMBRIAL SUBUNIT ELFA-RELATED"/>
    <property type="match status" value="1"/>
</dbReference>
<feature type="domain" description="Fimbrial-type adhesion" evidence="6">
    <location>
        <begin position="194"/>
        <end position="334"/>
    </location>
</feature>
<dbReference type="PANTHER" id="PTHR33420:SF3">
    <property type="entry name" value="FIMBRIAL SUBUNIT ELFA"/>
    <property type="match status" value="1"/>
</dbReference>
<dbReference type="Gene3D" id="2.60.40.1090">
    <property type="entry name" value="Fimbrial-type adhesion domain"/>
    <property type="match status" value="1"/>
</dbReference>
<evidence type="ECO:0000256" key="2">
    <source>
        <dbReference type="ARBA" id="ARBA00006671"/>
    </source>
</evidence>
<evidence type="ECO:0000313" key="8">
    <source>
        <dbReference type="Proteomes" id="UP000317652"/>
    </source>
</evidence>
<dbReference type="EMBL" id="CABGGS010000002">
    <property type="protein sequence ID" value="VUS28169.1"/>
    <property type="molecule type" value="Genomic_DNA"/>
</dbReference>
<feature type="signal peptide" evidence="5">
    <location>
        <begin position="1"/>
        <end position="19"/>
    </location>
</feature>
<evidence type="ECO:0000313" key="7">
    <source>
        <dbReference type="EMBL" id="VUS28169.1"/>
    </source>
</evidence>
<comment type="caution">
    <text evidence="7">The sequence shown here is derived from an EMBL/GenBank/DDBJ whole genome shotgun (WGS) entry which is preliminary data.</text>
</comment>
<evidence type="ECO:0000256" key="5">
    <source>
        <dbReference type="SAM" id="SignalP"/>
    </source>
</evidence>
<gene>
    <name evidence="7" type="ORF">SB6411_04433</name>
</gene>
<keyword evidence="3 5" id="KW-0732">Signal</keyword>
<comment type="subcellular location">
    <subcellularLocation>
        <location evidence="1">Fimbrium</location>
    </subcellularLocation>
</comment>
<protein>
    <recommendedName>
        <fullName evidence="6">Fimbrial-type adhesion domain-containing protein</fullName>
    </recommendedName>
</protein>
<dbReference type="Gene3D" id="2.60.40.3310">
    <property type="match status" value="1"/>
</dbReference>
<dbReference type="InterPro" id="IPR000259">
    <property type="entry name" value="Adhesion_dom_fimbrial"/>
</dbReference>
<dbReference type="Pfam" id="PF00419">
    <property type="entry name" value="Fimbrial"/>
    <property type="match status" value="1"/>
</dbReference>
<sequence>MKKSIFFICLFFTSLPVKATCNYSGSEATVNMSLSSKILSDNTLPAGSVLSVRTVGGNVSNMKSFSNCGTADIYAVVASPGAIEAPGVKGIQGGTVYETGIPGIGYQISDAISGTNSRPIPATMGAVSAWNLTANPVSQVTMWLIKTTENIDTSKTSSFKISISYLAGSVPQVQANSATARLLKINATLGPFTYKDTSCNVTPRTGSTITLSSIEATQLKAVAQGGNTGKQKDINLDISCPDSSVGTKYIYWFNPITENSPSIDGVLFNSIPTASGGAKDVGFVIKKGTSAIKFYDYTSYSIPSVGKTQSLTLSADYYKLSNNITPGGVRAMFEIILQEN</sequence>
<dbReference type="InterPro" id="IPR008966">
    <property type="entry name" value="Adhesion_dom_sf"/>
</dbReference>
<keyword evidence="4" id="KW-0281">Fimbrium</keyword>
<dbReference type="SUPFAM" id="SSF49401">
    <property type="entry name" value="Bacterial adhesins"/>
    <property type="match status" value="1"/>
</dbReference>
<evidence type="ECO:0000256" key="1">
    <source>
        <dbReference type="ARBA" id="ARBA00004561"/>
    </source>
</evidence>